<dbReference type="SMART" id="SM00634">
    <property type="entry name" value="BID_1"/>
    <property type="match status" value="1"/>
</dbReference>
<sequence>MAISTNLIKSFQLSALTTALALAGCGGGGGNDTLPPPVKGGGTGSTSTSAIKISAISLIDVNGKTTMTVNSSGVNAKLTVTDANGKAISGAMVTFTATGGVTFGTSNGAVLTNANGEASISVKPTNTTDTGAYSISATAVYNDKTATTAASNFSLQPANISLSSLAASNTSLSSGGTTNITLMTLDANTNTVLNDIVVNFSATCGTFTNNSVTSSNQGNITTTYKAINTDGKLCEGTQTITATNSTGTVSKTIALNIAAIQANSIIYSTDKNVSLVARGSGSSTSDTVEFTVYANGTPAANKQVIISKNYAPTDFSFGTLNNQSDVILTSDSDGKITLNVYPGNLPGPVELKATLASNSSIYALSKNLTVVNSRASQNGVTLAFDKNVLLNNTADSTTITMHLTNRNGTNVPAGTVVNFIAEGGRITPSCSTDTNGECKVIFTSQNPRPIDGRVSVLAYLEGDKDYYDVNGDNAYTAGVDTLTRNIGDAYRDDNENNSYNSTIGEFIYRRGATGSCNNTSFTGISLPTDFIQPDPNNILNRSLLTSNMTSFLSYLAQPNIDNTCDTGLAATLRHQEIFGFANETPTFDWVSNNLFYMYGNSEKTVSMPSGTTIAVSTEDNTKDNNAACTATLYGNVTVPNNVSLYTVNSLGNFFEKTKDVRYSISLKECAATDKFTITVTAPNGKVTNSTYTL</sequence>
<accession>A0A378Q992</accession>
<evidence type="ECO:0000256" key="2">
    <source>
        <dbReference type="SAM" id="SignalP"/>
    </source>
</evidence>
<dbReference type="GeneID" id="35779226"/>
<proteinExistence type="inferred from homology"/>
<evidence type="ECO:0000313" key="4">
    <source>
        <dbReference type="EMBL" id="STY97076.1"/>
    </source>
</evidence>
<evidence type="ECO:0000313" key="5">
    <source>
        <dbReference type="Proteomes" id="UP000255230"/>
    </source>
</evidence>
<feature type="chain" id="PRO_5016878454" evidence="2">
    <location>
        <begin position="24"/>
        <end position="693"/>
    </location>
</feature>
<dbReference type="KEGG" id="mos:AXE82_03075"/>
<dbReference type="InterPro" id="IPR003344">
    <property type="entry name" value="Big_1_dom"/>
</dbReference>
<dbReference type="Proteomes" id="UP000255230">
    <property type="component" value="Unassembled WGS sequence"/>
</dbReference>
<protein>
    <submittedName>
        <fullName evidence="4">Bacterial Ig-like domain (Group 1)</fullName>
    </submittedName>
</protein>
<keyword evidence="2" id="KW-0732">Signal</keyword>
<dbReference type="EMBL" id="UGPY01000001">
    <property type="protein sequence ID" value="STY97076.1"/>
    <property type="molecule type" value="Genomic_DNA"/>
</dbReference>
<dbReference type="PROSITE" id="PS51127">
    <property type="entry name" value="BIG1"/>
    <property type="match status" value="1"/>
</dbReference>
<feature type="signal peptide" evidence="2">
    <location>
        <begin position="1"/>
        <end position="23"/>
    </location>
</feature>
<comment type="similarity">
    <text evidence="1">Belongs to the intimin/invasin family.</text>
</comment>
<gene>
    <name evidence="4" type="ORF">NCTC10465_00851</name>
</gene>
<dbReference type="AlphaFoldDB" id="A0A378Q992"/>
<feature type="domain" description="Big-1" evidence="3">
    <location>
        <begin position="64"/>
        <end position="154"/>
    </location>
</feature>
<evidence type="ECO:0000256" key="1">
    <source>
        <dbReference type="ARBA" id="ARBA00010116"/>
    </source>
</evidence>
<organism evidence="4 5">
    <name type="scientific">Faucicola osloensis</name>
    <name type="common">Moraxella osloensis</name>
    <dbReference type="NCBI Taxonomy" id="34062"/>
    <lineage>
        <taxon>Bacteria</taxon>
        <taxon>Pseudomonadati</taxon>
        <taxon>Pseudomonadota</taxon>
        <taxon>Gammaproteobacteria</taxon>
        <taxon>Moraxellales</taxon>
        <taxon>Moraxellaceae</taxon>
        <taxon>Faucicola</taxon>
    </lineage>
</organism>
<dbReference type="SUPFAM" id="SSF49373">
    <property type="entry name" value="Invasin/intimin cell-adhesion fragments"/>
    <property type="match status" value="2"/>
</dbReference>
<dbReference type="Gene3D" id="2.60.40.10">
    <property type="entry name" value="Immunoglobulins"/>
    <property type="match status" value="3"/>
</dbReference>
<name>A0A378Q992_FAUOS</name>
<dbReference type="InterPro" id="IPR013783">
    <property type="entry name" value="Ig-like_fold"/>
</dbReference>
<dbReference type="InterPro" id="IPR008964">
    <property type="entry name" value="Invasin/intimin_cell_adhesion"/>
</dbReference>
<evidence type="ECO:0000259" key="3">
    <source>
        <dbReference type="PROSITE" id="PS51127"/>
    </source>
</evidence>
<dbReference type="RefSeq" id="WP_062331305.1">
    <property type="nucleotide sequence ID" value="NZ_CBCRZU010000009.1"/>
</dbReference>
<reference evidence="4 5" key="1">
    <citation type="submission" date="2018-06" db="EMBL/GenBank/DDBJ databases">
        <authorList>
            <consortium name="Pathogen Informatics"/>
            <person name="Doyle S."/>
        </authorList>
    </citation>
    <scope>NUCLEOTIDE SEQUENCE [LARGE SCALE GENOMIC DNA]</scope>
    <source>
        <strain evidence="4 5">NCTC10465</strain>
    </source>
</reference>
<keyword evidence="5" id="KW-1185">Reference proteome</keyword>